<dbReference type="InterPro" id="IPR000608">
    <property type="entry name" value="UBC"/>
</dbReference>
<dbReference type="Pfam" id="PF23044">
    <property type="entry name" value="SH3-C_UBE2O"/>
    <property type="match status" value="1"/>
</dbReference>
<evidence type="ECO:0000256" key="2">
    <source>
        <dbReference type="ARBA" id="ARBA00022786"/>
    </source>
</evidence>
<evidence type="ECO:0000313" key="6">
    <source>
        <dbReference type="Proteomes" id="UP000324897"/>
    </source>
</evidence>
<dbReference type="PANTHER" id="PTHR46116">
    <property type="entry name" value="(E3-INDEPENDENT) E2 UBIQUITIN-CONJUGATING ENZYME"/>
    <property type="match status" value="1"/>
</dbReference>
<dbReference type="OrthoDB" id="632608at2759"/>
<dbReference type="CDD" id="cd23837">
    <property type="entry name" value="UBCc_UBE2O"/>
    <property type="match status" value="1"/>
</dbReference>
<dbReference type="PROSITE" id="PS50127">
    <property type="entry name" value="UBC_2"/>
    <property type="match status" value="1"/>
</dbReference>
<evidence type="ECO:0000313" key="5">
    <source>
        <dbReference type="EMBL" id="TVU06688.1"/>
    </source>
</evidence>
<dbReference type="InterPro" id="IPR057734">
    <property type="entry name" value="UBE2O-like_SH3-C"/>
</dbReference>
<dbReference type="AlphaFoldDB" id="A0A5J9T6T5"/>
<dbReference type="InterPro" id="IPR057735">
    <property type="entry name" value="UBE2O-like_tSH3-B"/>
</dbReference>
<keyword evidence="1" id="KW-0808">Transferase</keyword>
<sequence>MPSEVQRDGELSLGDYVVSGQWLGQVVEVFLDVDVLFDDGTVFRVTQASSKLRTLANDLLRGVFYLGQRVIGSSSSVFEENIVFKATRWLKGHGYSRKYEEGTVAKVVVSGVRIYWLASSHLGTERTPLFQASAPPAYQHSSQNLIFYSCSRDASLKHRVWFLGDRCVFRNHPHRRSSTSSTEDDPNKGVEQQRRLAPESLCVANTRTTVDVLWQDGTRQYGVPSTSLARLLVWNEHEFIPGQRVVRQDRDDGPHLGIVQSFNFKDQTARVAWLQASKEEEAEETLSAYHLGWSSDHHLSYGSLVVRLRPNDSSPEEEAQREKEDLSWVGKIVDLCDRQYIHVKWGDGNTSKVLLHEIAVVKSQSIEEMLREIREDGPMPAAATRTMGWASAVTQAVIRLAGNVIAHGKRYLMSSLAAVFGGAVDDHGMEAATAVAPESCIGGDGSAQEGKTEAYAIAGDDLSRFPHFDVQQSPPDHHYLNNMVEQVYTIYVRAFEDRMDLLRAVMVGASSTPYHDGLFFFDLQLPPLSYPESPPLVNYRSFGLRLNPNLYESGTVCLSLLNTFGGHGTELWSPEASTLLQVLVSIQGLVLTAQPYYNEAGYESQVGTPQGRRNELPYSENAYLLNLRTMLHLLRQPPVGFDVFVREHFRRRGQHVLRACEAYLTDSCTVGTLDGQAHPTEVSMERPCSAGFRLALGNIMPRLIEVFKEFGADGCQ</sequence>
<dbReference type="PANTHER" id="PTHR46116:SF32">
    <property type="entry name" value="OS05G0153132 PROTEIN"/>
    <property type="match status" value="1"/>
</dbReference>
<dbReference type="SMART" id="SM00212">
    <property type="entry name" value="UBCc"/>
    <property type="match status" value="1"/>
</dbReference>
<dbReference type="EMBL" id="RWGY01000051">
    <property type="protein sequence ID" value="TVU06688.1"/>
    <property type="molecule type" value="Genomic_DNA"/>
</dbReference>
<dbReference type="Gene3D" id="3.10.110.10">
    <property type="entry name" value="Ubiquitin Conjugating Enzyme"/>
    <property type="match status" value="1"/>
</dbReference>
<dbReference type="Proteomes" id="UP000324897">
    <property type="component" value="Unassembled WGS sequence"/>
</dbReference>
<protein>
    <recommendedName>
        <fullName evidence="4">UBC core domain-containing protein</fullName>
    </recommendedName>
</protein>
<evidence type="ECO:0000259" key="4">
    <source>
        <dbReference type="PROSITE" id="PS50127"/>
    </source>
</evidence>
<reference evidence="5 6" key="1">
    <citation type="journal article" date="2019" name="Sci. Rep.">
        <title>A high-quality genome of Eragrostis curvula grass provides insights into Poaceae evolution and supports new strategies to enhance forage quality.</title>
        <authorList>
            <person name="Carballo J."/>
            <person name="Santos B.A.C.M."/>
            <person name="Zappacosta D."/>
            <person name="Garbus I."/>
            <person name="Selva J.P."/>
            <person name="Gallo C.A."/>
            <person name="Diaz A."/>
            <person name="Albertini E."/>
            <person name="Caccamo M."/>
            <person name="Echenique V."/>
        </authorList>
    </citation>
    <scope>NUCLEOTIDE SEQUENCE [LARGE SCALE GENOMIC DNA]</scope>
    <source>
        <strain evidence="6">cv. Victoria</strain>
        <tissue evidence="5">Leaf</tissue>
    </source>
</reference>
<dbReference type="InterPro" id="IPR016135">
    <property type="entry name" value="UBQ-conjugating_enzyme/RWD"/>
</dbReference>
<gene>
    <name evidence="5" type="ORF">EJB05_49912</name>
</gene>
<dbReference type="SUPFAM" id="SSF54495">
    <property type="entry name" value="UBC-like"/>
    <property type="match status" value="1"/>
</dbReference>
<keyword evidence="2" id="KW-0833">Ubl conjugation pathway</keyword>
<feature type="region of interest" description="Disordered" evidence="3">
    <location>
        <begin position="173"/>
        <end position="196"/>
    </location>
</feature>
<comment type="caution">
    <text evidence="5">The sequence shown here is derived from an EMBL/GenBank/DDBJ whole genome shotgun (WGS) entry which is preliminary data.</text>
</comment>
<evidence type="ECO:0000256" key="3">
    <source>
        <dbReference type="SAM" id="MobiDB-lite"/>
    </source>
</evidence>
<accession>A0A5J9T6T5</accession>
<dbReference type="Pfam" id="PF23046">
    <property type="entry name" value="tSH3-B_UBE2O"/>
    <property type="match status" value="1"/>
</dbReference>
<dbReference type="Pfam" id="PF23043">
    <property type="entry name" value="SH3-B_UBE2O"/>
    <property type="match status" value="1"/>
</dbReference>
<dbReference type="GO" id="GO:0061631">
    <property type="term" value="F:ubiquitin conjugating enzyme activity"/>
    <property type="evidence" value="ECO:0007669"/>
    <property type="project" value="TreeGrafter"/>
</dbReference>
<feature type="compositionally biased region" description="Basic and acidic residues" evidence="3">
    <location>
        <begin position="185"/>
        <end position="196"/>
    </location>
</feature>
<evidence type="ECO:0000256" key="1">
    <source>
        <dbReference type="ARBA" id="ARBA00022679"/>
    </source>
</evidence>
<dbReference type="Pfam" id="PF00179">
    <property type="entry name" value="UQ_con"/>
    <property type="match status" value="1"/>
</dbReference>
<keyword evidence="6" id="KW-1185">Reference proteome</keyword>
<proteinExistence type="predicted"/>
<feature type="non-terminal residue" evidence="5">
    <location>
        <position position="1"/>
    </location>
</feature>
<feature type="domain" description="UBC core" evidence="4">
    <location>
        <begin position="470"/>
        <end position="631"/>
    </location>
</feature>
<dbReference type="InterPro" id="IPR057733">
    <property type="entry name" value="UBE2O-like_SH3-B"/>
</dbReference>
<name>A0A5J9T6T5_9POAL</name>
<dbReference type="Gramene" id="TVU06688">
    <property type="protein sequence ID" value="TVU06688"/>
    <property type="gene ID" value="EJB05_49912"/>
</dbReference>
<organism evidence="5 6">
    <name type="scientific">Eragrostis curvula</name>
    <name type="common">weeping love grass</name>
    <dbReference type="NCBI Taxonomy" id="38414"/>
    <lineage>
        <taxon>Eukaryota</taxon>
        <taxon>Viridiplantae</taxon>
        <taxon>Streptophyta</taxon>
        <taxon>Embryophyta</taxon>
        <taxon>Tracheophyta</taxon>
        <taxon>Spermatophyta</taxon>
        <taxon>Magnoliopsida</taxon>
        <taxon>Liliopsida</taxon>
        <taxon>Poales</taxon>
        <taxon>Poaceae</taxon>
        <taxon>PACMAD clade</taxon>
        <taxon>Chloridoideae</taxon>
        <taxon>Eragrostideae</taxon>
        <taxon>Eragrostidinae</taxon>
        <taxon>Eragrostis</taxon>
    </lineage>
</organism>